<evidence type="ECO:0000313" key="3">
    <source>
        <dbReference type="Proteomes" id="UP000823615"/>
    </source>
</evidence>
<organism evidence="2 3">
    <name type="scientific">Candidatus Ornithospirochaeta stercoripullorum</name>
    <dbReference type="NCBI Taxonomy" id="2840899"/>
    <lineage>
        <taxon>Bacteria</taxon>
        <taxon>Pseudomonadati</taxon>
        <taxon>Spirochaetota</taxon>
        <taxon>Spirochaetia</taxon>
        <taxon>Spirochaetales</taxon>
        <taxon>Spirochaetaceae</taxon>
        <taxon>Spirochaetaceae incertae sedis</taxon>
        <taxon>Candidatus Ornithospirochaeta</taxon>
    </lineage>
</organism>
<reference evidence="2" key="2">
    <citation type="journal article" date="2021" name="PeerJ">
        <title>Extensive microbial diversity within the chicken gut microbiome revealed by metagenomics and culture.</title>
        <authorList>
            <person name="Gilroy R."/>
            <person name="Ravi A."/>
            <person name="Getino M."/>
            <person name="Pursley I."/>
            <person name="Horton D.L."/>
            <person name="Alikhan N.F."/>
            <person name="Baker D."/>
            <person name="Gharbi K."/>
            <person name="Hall N."/>
            <person name="Watson M."/>
            <person name="Adriaenssens E.M."/>
            <person name="Foster-Nyarko E."/>
            <person name="Jarju S."/>
            <person name="Secka A."/>
            <person name="Antonio M."/>
            <person name="Oren A."/>
            <person name="Chaudhuri R.R."/>
            <person name="La Ragione R."/>
            <person name="Hildebrand F."/>
            <person name="Pallen M.J."/>
        </authorList>
    </citation>
    <scope>NUCLEOTIDE SEQUENCE</scope>
    <source>
        <strain evidence="2">7293</strain>
    </source>
</reference>
<dbReference type="PANTHER" id="PTHR36179:SF2">
    <property type="entry name" value="LUD DOMAIN-CONTAINING PROTEIN"/>
    <property type="match status" value="1"/>
</dbReference>
<reference evidence="2" key="1">
    <citation type="submission" date="2020-10" db="EMBL/GenBank/DDBJ databases">
        <authorList>
            <person name="Gilroy R."/>
        </authorList>
    </citation>
    <scope>NUCLEOTIDE SEQUENCE</scope>
    <source>
        <strain evidence="2">7293</strain>
    </source>
</reference>
<dbReference type="Gene3D" id="3.40.50.10420">
    <property type="entry name" value="NagB/RpiA/CoA transferase-like"/>
    <property type="match status" value="1"/>
</dbReference>
<protein>
    <submittedName>
        <fullName evidence="2">Lactate utilization protein</fullName>
    </submittedName>
</protein>
<feature type="domain" description="LUD" evidence="1">
    <location>
        <begin position="13"/>
        <end position="205"/>
    </location>
</feature>
<dbReference type="EMBL" id="JADIMT010000037">
    <property type="protein sequence ID" value="MBO8435866.1"/>
    <property type="molecule type" value="Genomic_DNA"/>
</dbReference>
<name>A0A9D9DYC9_9SPIO</name>
<dbReference type="PANTHER" id="PTHR36179">
    <property type="entry name" value="LUD_DOM DOMAIN-CONTAINING PROTEIN"/>
    <property type="match status" value="1"/>
</dbReference>
<gene>
    <name evidence="2" type="ORF">IAA97_02660</name>
</gene>
<dbReference type="InterPro" id="IPR037171">
    <property type="entry name" value="NagB/RpiA_transferase-like"/>
</dbReference>
<dbReference type="AlphaFoldDB" id="A0A9D9DYC9"/>
<evidence type="ECO:0000259" key="1">
    <source>
        <dbReference type="Pfam" id="PF02589"/>
    </source>
</evidence>
<accession>A0A9D9DYC9</accession>
<evidence type="ECO:0000313" key="2">
    <source>
        <dbReference type="EMBL" id="MBO8435866.1"/>
    </source>
</evidence>
<proteinExistence type="predicted"/>
<dbReference type="InterPro" id="IPR024185">
    <property type="entry name" value="FTHF_cligase-like_sf"/>
</dbReference>
<dbReference type="InterPro" id="IPR003741">
    <property type="entry name" value="LUD_dom"/>
</dbReference>
<comment type="caution">
    <text evidence="2">The sequence shown here is derived from an EMBL/GenBank/DDBJ whole genome shotgun (WGS) entry which is preliminary data.</text>
</comment>
<sequence length="211" mass="23111">MDANQRKALQGTIKQTLENLEANGFKATYVNDKEELLSLIKSLVPEGSVTATGGSETLQETGIMDYLKKDTAYNPDRKNAYTAQYYLASANAITMHGEIYEVDGRGNRVSAMLFGPENVIVVAGINKLVTDIHAAVERVKTKAAPPNCIRLGKDTPCVKLGHCTSQYFDPHHMGAIGCASDDRICSNFVVFSRQTVKDRITVILVGEEYGY</sequence>
<dbReference type="Proteomes" id="UP000823615">
    <property type="component" value="Unassembled WGS sequence"/>
</dbReference>
<dbReference type="Pfam" id="PF02589">
    <property type="entry name" value="LUD_dom"/>
    <property type="match status" value="1"/>
</dbReference>
<dbReference type="SUPFAM" id="SSF100950">
    <property type="entry name" value="NagB/RpiA/CoA transferase-like"/>
    <property type="match status" value="1"/>
</dbReference>